<feature type="compositionally biased region" description="Acidic residues" evidence="1">
    <location>
        <begin position="59"/>
        <end position="68"/>
    </location>
</feature>
<dbReference type="RefSeq" id="WP_126630741.1">
    <property type="nucleotide sequence ID" value="NZ_BIFT01000002.1"/>
</dbReference>
<keyword evidence="3" id="KW-1185">Reference proteome</keyword>
<proteinExistence type="predicted"/>
<organism evidence="2 3">
    <name type="scientific">Dictyobacter alpinus</name>
    <dbReference type="NCBI Taxonomy" id="2014873"/>
    <lineage>
        <taxon>Bacteria</taxon>
        <taxon>Bacillati</taxon>
        <taxon>Chloroflexota</taxon>
        <taxon>Ktedonobacteria</taxon>
        <taxon>Ktedonobacterales</taxon>
        <taxon>Dictyobacteraceae</taxon>
        <taxon>Dictyobacter</taxon>
    </lineage>
</organism>
<evidence type="ECO:0000313" key="2">
    <source>
        <dbReference type="EMBL" id="GCE30683.1"/>
    </source>
</evidence>
<dbReference type="AlphaFoldDB" id="A0A402BH32"/>
<reference evidence="3" key="1">
    <citation type="submission" date="2018-12" db="EMBL/GenBank/DDBJ databases">
        <title>Tengunoibacter tsumagoiensis gen. nov., sp. nov., Dictyobacter kobayashii sp. nov., D. alpinus sp. nov., and D. joshuensis sp. nov. and description of Dictyobacteraceae fam. nov. within the order Ktedonobacterales isolated from Tengu-no-mugimeshi.</title>
        <authorList>
            <person name="Wang C.M."/>
            <person name="Zheng Y."/>
            <person name="Sakai Y."/>
            <person name="Toyoda A."/>
            <person name="Minakuchi Y."/>
            <person name="Abe K."/>
            <person name="Yokota A."/>
            <person name="Yabe S."/>
        </authorList>
    </citation>
    <scope>NUCLEOTIDE SEQUENCE [LARGE SCALE GENOMIC DNA]</scope>
    <source>
        <strain evidence="3">Uno16</strain>
    </source>
</reference>
<dbReference type="OrthoDB" id="161959at2"/>
<dbReference type="EMBL" id="BIFT01000002">
    <property type="protein sequence ID" value="GCE30683.1"/>
    <property type="molecule type" value="Genomic_DNA"/>
</dbReference>
<dbReference type="Proteomes" id="UP000287171">
    <property type="component" value="Unassembled WGS sequence"/>
</dbReference>
<accession>A0A402BH32</accession>
<comment type="caution">
    <text evidence="2">The sequence shown here is derived from an EMBL/GenBank/DDBJ whole genome shotgun (WGS) entry which is preliminary data.</text>
</comment>
<evidence type="ECO:0000256" key="1">
    <source>
        <dbReference type="SAM" id="MobiDB-lite"/>
    </source>
</evidence>
<gene>
    <name evidence="2" type="ORF">KDA_61670</name>
</gene>
<feature type="region of interest" description="Disordered" evidence="1">
    <location>
        <begin position="50"/>
        <end position="95"/>
    </location>
</feature>
<protein>
    <submittedName>
        <fullName evidence="2">Uncharacterized protein</fullName>
    </submittedName>
</protein>
<name>A0A402BH32_9CHLR</name>
<evidence type="ECO:0000313" key="3">
    <source>
        <dbReference type="Proteomes" id="UP000287171"/>
    </source>
</evidence>
<sequence length="122" mass="12872">MSEEKLFASTNPGNYSIGSVYGPDLVEGQALKIFLGGHWFSGRVRRPHTTVAAGSSSAGEDEVQEASEESFPASDPPAWTAENPERSFASQSTSGSVDSCYFVVDEDGSICGLCAGMLVKTQ</sequence>